<organism evidence="10">
    <name type="scientific">Geobacter metallireducens</name>
    <dbReference type="NCBI Taxonomy" id="28232"/>
    <lineage>
        <taxon>Bacteria</taxon>
        <taxon>Pseudomonadati</taxon>
        <taxon>Thermodesulfobacteriota</taxon>
        <taxon>Desulfuromonadia</taxon>
        <taxon>Geobacterales</taxon>
        <taxon>Geobacteraceae</taxon>
        <taxon>Geobacter</taxon>
    </lineage>
</organism>
<dbReference type="GO" id="GO:0051117">
    <property type="term" value="F:ATPase binding"/>
    <property type="evidence" value="ECO:0007669"/>
    <property type="project" value="TreeGrafter"/>
</dbReference>
<evidence type="ECO:0000256" key="7">
    <source>
        <dbReference type="ARBA" id="ARBA00023136"/>
    </source>
</evidence>
<keyword evidence="4 9" id="KW-0812">Transmembrane</keyword>
<evidence type="ECO:0000313" key="10">
    <source>
        <dbReference type="EMBL" id="HEN42135.1"/>
    </source>
</evidence>
<evidence type="ECO:0000256" key="2">
    <source>
        <dbReference type="ARBA" id="ARBA00009904"/>
    </source>
</evidence>
<dbReference type="PANTHER" id="PTHR11629">
    <property type="entry name" value="VACUOLAR PROTON ATPASES"/>
    <property type="match status" value="1"/>
</dbReference>
<protein>
    <submittedName>
        <fullName evidence="10">ATPase</fullName>
    </submittedName>
</protein>
<comment type="subcellular location">
    <subcellularLocation>
        <location evidence="1">Membrane</location>
        <topology evidence="1">Multi-pass membrane protein</topology>
    </subcellularLocation>
</comment>
<dbReference type="GO" id="GO:0033179">
    <property type="term" value="C:proton-transporting V-type ATPase, V0 domain"/>
    <property type="evidence" value="ECO:0007669"/>
    <property type="project" value="InterPro"/>
</dbReference>
<feature type="transmembrane region" description="Helical" evidence="9">
    <location>
        <begin position="544"/>
        <end position="565"/>
    </location>
</feature>
<keyword evidence="8" id="KW-0175">Coiled coil</keyword>
<accession>A0A831UCD4</accession>
<keyword evidence="5 9" id="KW-1133">Transmembrane helix</keyword>
<dbReference type="PANTHER" id="PTHR11629:SF63">
    <property type="entry name" value="V-TYPE PROTON ATPASE SUBUNIT A"/>
    <property type="match status" value="1"/>
</dbReference>
<evidence type="ECO:0000256" key="4">
    <source>
        <dbReference type="ARBA" id="ARBA00022692"/>
    </source>
</evidence>
<name>A0A831UCD4_GEOME</name>
<dbReference type="Gene3D" id="1.20.1460.20">
    <property type="match status" value="1"/>
</dbReference>
<proteinExistence type="inferred from homology"/>
<evidence type="ECO:0000256" key="8">
    <source>
        <dbReference type="SAM" id="Coils"/>
    </source>
</evidence>
<evidence type="ECO:0000256" key="3">
    <source>
        <dbReference type="ARBA" id="ARBA00022448"/>
    </source>
</evidence>
<evidence type="ECO:0000256" key="1">
    <source>
        <dbReference type="ARBA" id="ARBA00004141"/>
    </source>
</evidence>
<keyword evidence="6" id="KW-0406">Ion transport</keyword>
<comment type="similarity">
    <text evidence="2">Belongs to the V-ATPase 116 kDa subunit family.</text>
</comment>
<feature type="transmembrane region" description="Helical" evidence="9">
    <location>
        <begin position="442"/>
        <end position="466"/>
    </location>
</feature>
<feature type="transmembrane region" description="Helical" evidence="9">
    <location>
        <begin position="512"/>
        <end position="532"/>
    </location>
</feature>
<evidence type="ECO:0000256" key="5">
    <source>
        <dbReference type="ARBA" id="ARBA00022989"/>
    </source>
</evidence>
<dbReference type="Gene3D" id="3.30.70.2750">
    <property type="match status" value="1"/>
</dbReference>
<dbReference type="GO" id="GO:0016471">
    <property type="term" value="C:vacuolar proton-transporting V-type ATPase complex"/>
    <property type="evidence" value="ECO:0007669"/>
    <property type="project" value="TreeGrafter"/>
</dbReference>
<sequence>MTKVEVIGPKELLLEVLELVRELGVFQMEPELPGFGAAGAEGGLRPFPLDRKTLEERLFLEELRRRIDELLDCLPAVAAEEMALDPGTVLDAVTASVQEQGTICRELSRRREELLREAEELGRHGRFLEPLAPLAAEVGGRTDLDFIGLQVRGPADLEEIMARLARVIGGKFEVISALAADGTIAALIALPREIGGAVRRILSEGRVPELSLPGSLAGLPFPERVRRLKERLDLLPAEIAAVEEELETLARRWTPLCRRVRRWLEERLSLLRATACVHATSLCFFIHGWVPAEAVAGLRKALDGRFGGRVVAEEREVLEQELERVPVALKNPPFLRPFELLVRLLPLPRYSSIDPTPFIGVFFPLFFGVMLGDAGHGLVVLLLSLAAARRFRGRRTIHDAARILVVSSAAAILFGILFGEFFGEFGAEHLGLHPLVVDRRTALMPMLFFSLSVGVMHVTLGLVLGAGAAFRRRTWREALFKLLTIAAILALVLLVVSLAAPQAPRLLARPAMAAFLAIIPLLIAAGGMMAPLELVKSIGNIISYARLMAIGLTSVFLAAVANRLAGMTGDIVLGILVGALFHAFNIVLGVFAPAIHSLRLHYVEFFSKFLEHGGRRYEPFRKS</sequence>
<dbReference type="InterPro" id="IPR002490">
    <property type="entry name" value="V-ATPase_116kDa_su"/>
</dbReference>
<dbReference type="EMBL" id="DSOV01000030">
    <property type="protein sequence ID" value="HEN42135.1"/>
    <property type="molecule type" value="Genomic_DNA"/>
</dbReference>
<reference evidence="10" key="1">
    <citation type="journal article" date="2020" name="mSystems">
        <title>Genome- and Community-Level Interaction Insights into Carbon Utilization and Element Cycling Functions of Hydrothermarchaeota in Hydrothermal Sediment.</title>
        <authorList>
            <person name="Zhou Z."/>
            <person name="Liu Y."/>
            <person name="Xu W."/>
            <person name="Pan J."/>
            <person name="Luo Z.H."/>
            <person name="Li M."/>
        </authorList>
    </citation>
    <scope>NUCLEOTIDE SEQUENCE [LARGE SCALE GENOMIC DNA]</scope>
    <source>
        <strain evidence="10">SpSt-349</strain>
    </source>
</reference>
<evidence type="ECO:0000256" key="9">
    <source>
        <dbReference type="SAM" id="Phobius"/>
    </source>
</evidence>
<evidence type="ECO:0000256" key="6">
    <source>
        <dbReference type="ARBA" id="ARBA00023065"/>
    </source>
</evidence>
<dbReference type="GO" id="GO:0046961">
    <property type="term" value="F:proton-transporting ATPase activity, rotational mechanism"/>
    <property type="evidence" value="ECO:0007669"/>
    <property type="project" value="InterPro"/>
</dbReference>
<dbReference type="GO" id="GO:0007035">
    <property type="term" value="P:vacuolar acidification"/>
    <property type="evidence" value="ECO:0007669"/>
    <property type="project" value="TreeGrafter"/>
</dbReference>
<feature type="transmembrane region" description="Helical" evidence="9">
    <location>
        <begin position="478"/>
        <end position="500"/>
    </location>
</feature>
<comment type="caution">
    <text evidence="10">The sequence shown here is derived from an EMBL/GenBank/DDBJ whole genome shotgun (WGS) entry which is preliminary data.</text>
</comment>
<keyword evidence="7 9" id="KW-0472">Membrane</keyword>
<feature type="transmembrane region" description="Helical" evidence="9">
    <location>
        <begin position="358"/>
        <end position="388"/>
    </location>
</feature>
<feature type="coiled-coil region" evidence="8">
    <location>
        <begin position="225"/>
        <end position="252"/>
    </location>
</feature>
<feature type="transmembrane region" description="Helical" evidence="9">
    <location>
        <begin position="400"/>
        <end position="422"/>
    </location>
</feature>
<gene>
    <name evidence="10" type="ORF">ENQ87_07125</name>
</gene>
<dbReference type="Gene3D" id="3.30.70.2170">
    <property type="match status" value="1"/>
</dbReference>
<feature type="transmembrane region" description="Helical" evidence="9">
    <location>
        <begin position="571"/>
        <end position="592"/>
    </location>
</feature>
<dbReference type="Pfam" id="PF01496">
    <property type="entry name" value="V_ATPase_I"/>
    <property type="match status" value="1"/>
</dbReference>
<keyword evidence="3" id="KW-0813">Transport</keyword>
<dbReference type="AlphaFoldDB" id="A0A831UCD4"/>